<keyword evidence="11 13" id="KW-0472">Membrane</keyword>
<dbReference type="GO" id="GO:0022904">
    <property type="term" value="P:respiratory electron transport chain"/>
    <property type="evidence" value="ECO:0007669"/>
    <property type="project" value="InterPro"/>
</dbReference>
<dbReference type="SUPFAM" id="SSF81342">
    <property type="entry name" value="Transmembrane di-heme cytochromes"/>
    <property type="match status" value="1"/>
</dbReference>
<keyword evidence="9 13" id="KW-1133">Transmembrane helix</keyword>
<dbReference type="GO" id="GO:0009055">
    <property type="term" value="F:electron transfer activity"/>
    <property type="evidence" value="ECO:0007669"/>
    <property type="project" value="InterPro"/>
</dbReference>
<keyword evidence="8" id="KW-0249">Electron transport</keyword>
<evidence type="ECO:0000256" key="1">
    <source>
        <dbReference type="ARBA" id="ARBA00004651"/>
    </source>
</evidence>
<dbReference type="PANTHER" id="PTHR30485">
    <property type="entry name" value="NI/FE-HYDROGENASE 1 B-TYPE CYTOCHROME SUBUNIT"/>
    <property type="match status" value="1"/>
</dbReference>
<keyword evidence="16" id="KW-1185">Reference proteome</keyword>
<evidence type="ECO:0000256" key="13">
    <source>
        <dbReference type="SAM" id="Phobius"/>
    </source>
</evidence>
<keyword evidence="10" id="KW-0408">Iron</keyword>
<sequence length="275" mass="30413">MTAPAPSSAGAKKDAGSTRAVENGKDGHGHGHGDGDGDVAGPGRGEAPEFVRVRVWDLPVRLIHWLLVLDLVVLSATGFLIGTPAIDPGGHTYWMSWTRNIHKVTAYLFIALILGRVIWHLRSPNPWSRWTEWIPASRERIGQIVPSVRFYTFLTREAPPVVGHNPLAGLTYCVLYTMFGVEIVTGLVLWGIEGNGWASWLTGWLLHVVPLPTIRLVHHLIMWLTWGFMIHHLYSAILVDRVEGTGVLSSIFSGNKFLPKEHAKDHAKSDAKDHG</sequence>
<feature type="domain" description="Cytochrome b561 bacterial/Ni-hydrogenase" evidence="14">
    <location>
        <begin position="55"/>
        <end position="254"/>
    </location>
</feature>
<feature type="compositionally biased region" description="Basic and acidic residues" evidence="12">
    <location>
        <begin position="11"/>
        <end position="35"/>
    </location>
</feature>
<feature type="transmembrane region" description="Helical" evidence="13">
    <location>
        <begin position="62"/>
        <end position="83"/>
    </location>
</feature>
<evidence type="ECO:0000256" key="9">
    <source>
        <dbReference type="ARBA" id="ARBA00022989"/>
    </source>
</evidence>
<evidence type="ECO:0000313" key="15">
    <source>
        <dbReference type="EMBL" id="CUU56884.1"/>
    </source>
</evidence>
<evidence type="ECO:0000256" key="6">
    <source>
        <dbReference type="ARBA" id="ARBA00022692"/>
    </source>
</evidence>
<comment type="subcellular location">
    <subcellularLocation>
        <location evidence="1">Cell membrane</location>
        <topology evidence="1">Multi-pass membrane protein</topology>
    </subcellularLocation>
</comment>
<evidence type="ECO:0000313" key="16">
    <source>
        <dbReference type="Proteomes" id="UP000198802"/>
    </source>
</evidence>
<dbReference type="Pfam" id="PF01292">
    <property type="entry name" value="Ni_hydr_CYTB"/>
    <property type="match status" value="1"/>
</dbReference>
<evidence type="ECO:0000256" key="2">
    <source>
        <dbReference type="ARBA" id="ARBA00008622"/>
    </source>
</evidence>
<evidence type="ECO:0000256" key="3">
    <source>
        <dbReference type="ARBA" id="ARBA00022448"/>
    </source>
</evidence>
<dbReference type="EMBL" id="FAOZ01000009">
    <property type="protein sequence ID" value="CUU56884.1"/>
    <property type="molecule type" value="Genomic_DNA"/>
</dbReference>
<proteinExistence type="inferred from homology"/>
<dbReference type="Gene3D" id="1.20.950.20">
    <property type="entry name" value="Transmembrane di-heme cytochromes, Chain C"/>
    <property type="match status" value="1"/>
</dbReference>
<dbReference type="RefSeq" id="WP_165615663.1">
    <property type="nucleotide sequence ID" value="NZ_FAOZ01000009.1"/>
</dbReference>
<protein>
    <submittedName>
        <fullName evidence="15">Ni/Fe-hydrogenase 1 B-type cytochrome subunit</fullName>
    </submittedName>
</protein>
<dbReference type="InterPro" id="IPR051542">
    <property type="entry name" value="Hydrogenase_cytochrome"/>
</dbReference>
<gene>
    <name evidence="15" type="ORF">Ga0074812_109104</name>
</gene>
<dbReference type="GO" id="GO:0020037">
    <property type="term" value="F:heme binding"/>
    <property type="evidence" value="ECO:0007669"/>
    <property type="project" value="TreeGrafter"/>
</dbReference>
<feature type="transmembrane region" description="Helical" evidence="13">
    <location>
        <begin position="220"/>
        <end position="239"/>
    </location>
</feature>
<reference evidence="16" key="1">
    <citation type="submission" date="2015-11" db="EMBL/GenBank/DDBJ databases">
        <authorList>
            <person name="Varghese N."/>
        </authorList>
    </citation>
    <scope>NUCLEOTIDE SEQUENCE [LARGE SCALE GENOMIC DNA]</scope>
    <source>
        <strain evidence="16">DSM 45899</strain>
    </source>
</reference>
<evidence type="ECO:0000256" key="10">
    <source>
        <dbReference type="ARBA" id="ARBA00023004"/>
    </source>
</evidence>
<dbReference type="AlphaFoldDB" id="A0A0S4QNJ6"/>
<feature type="transmembrane region" description="Helical" evidence="13">
    <location>
        <begin position="169"/>
        <end position="190"/>
    </location>
</feature>
<dbReference type="GO" id="GO:0005506">
    <property type="term" value="F:iron ion binding"/>
    <property type="evidence" value="ECO:0007669"/>
    <property type="project" value="InterPro"/>
</dbReference>
<accession>A0A0S4QNJ6</accession>
<dbReference type="Proteomes" id="UP000198802">
    <property type="component" value="Unassembled WGS sequence"/>
</dbReference>
<evidence type="ECO:0000256" key="5">
    <source>
        <dbReference type="ARBA" id="ARBA00022617"/>
    </source>
</evidence>
<dbReference type="InterPro" id="IPR011577">
    <property type="entry name" value="Cyt_b561_bac/Ni-Hgenase"/>
</dbReference>
<keyword evidence="5" id="KW-0349">Heme</keyword>
<keyword evidence="6 13" id="KW-0812">Transmembrane</keyword>
<comment type="similarity">
    <text evidence="2">Belongs to the HupC/HyaC/HydC family.</text>
</comment>
<organism evidence="15 16">
    <name type="scientific">Parafrankia irregularis</name>
    <dbReference type="NCBI Taxonomy" id="795642"/>
    <lineage>
        <taxon>Bacteria</taxon>
        <taxon>Bacillati</taxon>
        <taxon>Actinomycetota</taxon>
        <taxon>Actinomycetes</taxon>
        <taxon>Frankiales</taxon>
        <taxon>Frankiaceae</taxon>
        <taxon>Parafrankia</taxon>
    </lineage>
</organism>
<evidence type="ECO:0000256" key="8">
    <source>
        <dbReference type="ARBA" id="ARBA00022982"/>
    </source>
</evidence>
<keyword evidence="3" id="KW-0813">Transport</keyword>
<dbReference type="PANTHER" id="PTHR30485:SF2">
    <property type="entry name" value="BLL0597 PROTEIN"/>
    <property type="match status" value="1"/>
</dbReference>
<evidence type="ECO:0000256" key="11">
    <source>
        <dbReference type="ARBA" id="ARBA00023136"/>
    </source>
</evidence>
<dbReference type="GO" id="GO:0005886">
    <property type="term" value="C:plasma membrane"/>
    <property type="evidence" value="ECO:0007669"/>
    <property type="project" value="UniProtKB-SubCell"/>
</dbReference>
<feature type="region of interest" description="Disordered" evidence="12">
    <location>
        <begin position="1"/>
        <end position="43"/>
    </location>
</feature>
<dbReference type="InterPro" id="IPR016174">
    <property type="entry name" value="Di-haem_cyt_TM"/>
</dbReference>
<keyword evidence="4" id="KW-1003">Cell membrane</keyword>
<evidence type="ECO:0000256" key="7">
    <source>
        <dbReference type="ARBA" id="ARBA00022723"/>
    </source>
</evidence>
<feature type="transmembrane region" description="Helical" evidence="13">
    <location>
        <begin position="104"/>
        <end position="121"/>
    </location>
</feature>
<keyword evidence="7" id="KW-0479">Metal-binding</keyword>
<evidence type="ECO:0000256" key="4">
    <source>
        <dbReference type="ARBA" id="ARBA00022475"/>
    </source>
</evidence>
<evidence type="ECO:0000259" key="14">
    <source>
        <dbReference type="Pfam" id="PF01292"/>
    </source>
</evidence>
<evidence type="ECO:0000256" key="12">
    <source>
        <dbReference type="SAM" id="MobiDB-lite"/>
    </source>
</evidence>
<name>A0A0S4QNJ6_9ACTN</name>
<dbReference type="InterPro" id="IPR000516">
    <property type="entry name" value="Ni-dep_Hydgase_cyt-B"/>
</dbReference>
<dbReference type="PRINTS" id="PR00161">
    <property type="entry name" value="NIHGNASECYTB"/>
</dbReference>